<dbReference type="InterPro" id="IPR036390">
    <property type="entry name" value="WH_DNA-bd_sf"/>
</dbReference>
<dbReference type="Proteomes" id="UP000219621">
    <property type="component" value="Unassembled WGS sequence"/>
</dbReference>
<reference evidence="6 7" key="1">
    <citation type="submission" date="2017-09" db="EMBL/GenBank/DDBJ databases">
        <authorList>
            <person name="Ehlers B."/>
            <person name="Leendertz F.H."/>
        </authorList>
    </citation>
    <scope>NUCLEOTIDE SEQUENCE [LARGE SCALE GENOMIC DNA]</scope>
    <source>
        <strain evidence="6 7">USBA 140</strain>
    </source>
</reference>
<dbReference type="CDD" id="cd08432">
    <property type="entry name" value="PBP2_GcdR_TrpI_HvrB_AmpR_like"/>
    <property type="match status" value="1"/>
</dbReference>
<keyword evidence="2" id="KW-0805">Transcription regulation</keyword>
<evidence type="ECO:0000256" key="3">
    <source>
        <dbReference type="ARBA" id="ARBA00023125"/>
    </source>
</evidence>
<evidence type="ECO:0000256" key="1">
    <source>
        <dbReference type="ARBA" id="ARBA00009437"/>
    </source>
</evidence>
<keyword evidence="3" id="KW-0238">DNA-binding</keyword>
<dbReference type="OrthoDB" id="9794694at2"/>
<dbReference type="Pfam" id="PF00126">
    <property type="entry name" value="HTH_1"/>
    <property type="match status" value="1"/>
</dbReference>
<dbReference type="InterPro" id="IPR005119">
    <property type="entry name" value="LysR_subst-bd"/>
</dbReference>
<dbReference type="PANTHER" id="PTHR30537">
    <property type="entry name" value="HTH-TYPE TRANSCRIPTIONAL REGULATOR"/>
    <property type="match status" value="1"/>
</dbReference>
<proteinExistence type="inferred from homology"/>
<dbReference type="InterPro" id="IPR036388">
    <property type="entry name" value="WH-like_DNA-bd_sf"/>
</dbReference>
<keyword evidence="4" id="KW-0804">Transcription</keyword>
<dbReference type="InterPro" id="IPR058163">
    <property type="entry name" value="LysR-type_TF_proteobact-type"/>
</dbReference>
<accession>A0A286GAV3</accession>
<dbReference type="PROSITE" id="PS50931">
    <property type="entry name" value="HTH_LYSR"/>
    <property type="match status" value="1"/>
</dbReference>
<dbReference type="NCBIfam" id="NF008352">
    <property type="entry name" value="PRK11139.1"/>
    <property type="match status" value="1"/>
</dbReference>
<dbReference type="PANTHER" id="PTHR30537:SF74">
    <property type="entry name" value="HTH-TYPE TRANSCRIPTIONAL REGULATOR TRPI"/>
    <property type="match status" value="1"/>
</dbReference>
<sequence>MAYKLPPLNTLRLFEAAGRHLSFKEAAAELHVTPSAVSHAVGALEAWLGVPLFVRTHRALELTEAGRAYLPGVAEALRLLAAVTEAVPGRSPSGRLAVSVAPTFGLRWLVPRLPSFATSHPDIEVMLDTSPRIVDLPRDGVDIAIRMGRGGWPGVEARCLVVEELVPVCAPALAARIATPADLAAVPLLHLVNAGEDWAAWAELAGADRLDTDRGQRFDNLNIVLEAAAQGLGVAIGRLPLIGADLRAGRLVPVLGPPRRCRTGYWLVTDRDTGRLPHIAAFTRWIEDELARDRADAAATAGDLLIGR</sequence>
<dbReference type="GO" id="GO:0006351">
    <property type="term" value="P:DNA-templated transcription"/>
    <property type="evidence" value="ECO:0007669"/>
    <property type="project" value="TreeGrafter"/>
</dbReference>
<keyword evidence="7" id="KW-1185">Reference proteome</keyword>
<dbReference type="GO" id="GO:0003700">
    <property type="term" value="F:DNA-binding transcription factor activity"/>
    <property type="evidence" value="ECO:0007669"/>
    <property type="project" value="InterPro"/>
</dbReference>
<evidence type="ECO:0000313" key="7">
    <source>
        <dbReference type="Proteomes" id="UP000219621"/>
    </source>
</evidence>
<dbReference type="InterPro" id="IPR000847">
    <property type="entry name" value="LysR_HTH_N"/>
</dbReference>
<evidence type="ECO:0000256" key="2">
    <source>
        <dbReference type="ARBA" id="ARBA00023015"/>
    </source>
</evidence>
<dbReference type="PRINTS" id="PR00039">
    <property type="entry name" value="HTHLYSR"/>
</dbReference>
<comment type="similarity">
    <text evidence="1">Belongs to the LysR transcriptional regulatory family.</text>
</comment>
<evidence type="ECO:0000259" key="5">
    <source>
        <dbReference type="PROSITE" id="PS50931"/>
    </source>
</evidence>
<name>A0A286GAV3_9PROT</name>
<dbReference type="SUPFAM" id="SSF53850">
    <property type="entry name" value="Periplasmic binding protein-like II"/>
    <property type="match status" value="1"/>
</dbReference>
<gene>
    <name evidence="6" type="ORF">SAMN05421508_102531</name>
</gene>
<dbReference type="EMBL" id="OCNJ01000002">
    <property type="protein sequence ID" value="SOD92630.1"/>
    <property type="molecule type" value="Genomic_DNA"/>
</dbReference>
<dbReference type="AlphaFoldDB" id="A0A286GAV3"/>
<dbReference type="Gene3D" id="1.10.10.10">
    <property type="entry name" value="Winged helix-like DNA-binding domain superfamily/Winged helix DNA-binding domain"/>
    <property type="match status" value="1"/>
</dbReference>
<dbReference type="RefSeq" id="WP_097278266.1">
    <property type="nucleotide sequence ID" value="NZ_OCNJ01000002.1"/>
</dbReference>
<dbReference type="SUPFAM" id="SSF46785">
    <property type="entry name" value="Winged helix' DNA-binding domain"/>
    <property type="match status" value="1"/>
</dbReference>
<dbReference type="Pfam" id="PF03466">
    <property type="entry name" value="LysR_substrate"/>
    <property type="match status" value="1"/>
</dbReference>
<protein>
    <submittedName>
        <fullName evidence="6">LysR family transcriptional regulator, glycine cleavage system transcriptional activator</fullName>
    </submittedName>
</protein>
<dbReference type="FunFam" id="1.10.10.10:FF:000038">
    <property type="entry name" value="Glycine cleavage system transcriptional activator"/>
    <property type="match status" value="1"/>
</dbReference>
<feature type="domain" description="HTH lysR-type" evidence="5">
    <location>
        <begin position="6"/>
        <end position="63"/>
    </location>
</feature>
<evidence type="ECO:0000313" key="6">
    <source>
        <dbReference type="EMBL" id="SOD92630.1"/>
    </source>
</evidence>
<dbReference type="Gene3D" id="3.40.190.10">
    <property type="entry name" value="Periplasmic binding protein-like II"/>
    <property type="match status" value="2"/>
</dbReference>
<evidence type="ECO:0000256" key="4">
    <source>
        <dbReference type="ARBA" id="ARBA00023163"/>
    </source>
</evidence>
<organism evidence="6 7">
    <name type="scientific">Caenispirillum bisanense</name>
    <dbReference type="NCBI Taxonomy" id="414052"/>
    <lineage>
        <taxon>Bacteria</taxon>
        <taxon>Pseudomonadati</taxon>
        <taxon>Pseudomonadota</taxon>
        <taxon>Alphaproteobacteria</taxon>
        <taxon>Rhodospirillales</taxon>
        <taxon>Novispirillaceae</taxon>
        <taxon>Caenispirillum</taxon>
    </lineage>
</organism>
<dbReference type="GO" id="GO:0043565">
    <property type="term" value="F:sequence-specific DNA binding"/>
    <property type="evidence" value="ECO:0007669"/>
    <property type="project" value="TreeGrafter"/>
</dbReference>